<name>A0AAN5MHA8_MORMO</name>
<gene>
    <name evidence="4" type="ORF">I8608_002918</name>
</gene>
<evidence type="ECO:0000256" key="1">
    <source>
        <dbReference type="ARBA" id="ARBA00022884"/>
    </source>
</evidence>
<dbReference type="SMART" id="SM00945">
    <property type="entry name" value="ProQ"/>
    <property type="match status" value="1"/>
</dbReference>
<evidence type="ECO:0000256" key="2">
    <source>
        <dbReference type="SAM" id="MobiDB-lite"/>
    </source>
</evidence>
<dbReference type="EMBL" id="DACSWI010000009">
    <property type="protein sequence ID" value="HAT3810036.1"/>
    <property type="molecule type" value="Genomic_DNA"/>
</dbReference>
<comment type="caution">
    <text evidence="4">The sequence shown here is derived from an EMBL/GenBank/DDBJ whole genome shotgun (WGS) entry which is preliminary data.</text>
</comment>
<dbReference type="GO" id="GO:0003723">
    <property type="term" value="F:RNA binding"/>
    <property type="evidence" value="ECO:0007669"/>
    <property type="project" value="UniProtKB-KW"/>
</dbReference>
<organism evidence="4 5">
    <name type="scientific">Morganella morganii</name>
    <name type="common">Proteus morganii</name>
    <dbReference type="NCBI Taxonomy" id="582"/>
    <lineage>
        <taxon>Bacteria</taxon>
        <taxon>Pseudomonadati</taxon>
        <taxon>Pseudomonadota</taxon>
        <taxon>Gammaproteobacteria</taxon>
        <taxon>Enterobacterales</taxon>
        <taxon>Morganellaceae</taxon>
        <taxon>Morganella</taxon>
    </lineage>
</organism>
<dbReference type="AlphaFoldDB" id="A0AAN5MHA8"/>
<dbReference type="Gene3D" id="1.10.1710.10">
    <property type="entry name" value="ProQ/FinO domain"/>
    <property type="match status" value="1"/>
</dbReference>
<sequence>MQANTSAPKSAPDKTQQEAPQQPQKKNKAEAHAKKRKRRTDRIAQHWPVFSLLGARSLAIGIREQMIADAEARELDITVSHIKQGLYDYINRVVYLKALIPGGSRFDMTGQPNGEVTPEQQQDAQRKLDKRDSAKTAQPVNEVSR</sequence>
<evidence type="ECO:0000313" key="5">
    <source>
        <dbReference type="Proteomes" id="UP000865968"/>
    </source>
</evidence>
<feature type="region of interest" description="Disordered" evidence="2">
    <location>
        <begin position="1"/>
        <end position="46"/>
    </location>
</feature>
<reference evidence="4" key="2">
    <citation type="submission" date="2020-10" db="EMBL/GenBank/DDBJ databases">
        <authorList>
            <consortium name="NCBI Pathogen Detection Project"/>
        </authorList>
    </citation>
    <scope>NUCLEOTIDE SEQUENCE</scope>
    <source>
        <strain evidence="4">Morganella morganii ARLG-3209</strain>
    </source>
</reference>
<evidence type="ECO:0000313" key="4">
    <source>
        <dbReference type="EMBL" id="HAT3810036.1"/>
    </source>
</evidence>
<protein>
    <submittedName>
        <fullName evidence="4">Osmoprotectant transporter ProQ</fullName>
    </submittedName>
</protein>
<feature type="compositionally biased region" description="Polar residues" evidence="2">
    <location>
        <begin position="110"/>
        <end position="123"/>
    </location>
</feature>
<reference evidence="4" key="1">
    <citation type="journal article" date="2018" name="Genome Biol.">
        <title>SKESA: strategic k-mer extension for scrupulous assemblies.</title>
        <authorList>
            <person name="Souvorov A."/>
            <person name="Agarwala R."/>
            <person name="Lipman D.J."/>
        </authorList>
    </citation>
    <scope>NUCLEOTIDE SEQUENCE</scope>
    <source>
        <strain evidence="4">Morganella morganii ARLG-3209</strain>
    </source>
</reference>
<feature type="domain" description="ProQ/FinO" evidence="3">
    <location>
        <begin position="34"/>
        <end position="144"/>
    </location>
</feature>
<evidence type="ECO:0000259" key="3">
    <source>
        <dbReference type="SMART" id="SM00945"/>
    </source>
</evidence>
<feature type="compositionally biased region" description="Polar residues" evidence="2">
    <location>
        <begin position="1"/>
        <end position="10"/>
    </location>
</feature>
<feature type="compositionally biased region" description="Basic and acidic residues" evidence="2">
    <location>
        <begin position="124"/>
        <end position="134"/>
    </location>
</feature>
<dbReference type="SUPFAM" id="SSF48657">
    <property type="entry name" value="FinO-like"/>
    <property type="match status" value="1"/>
</dbReference>
<dbReference type="InterPro" id="IPR036442">
    <property type="entry name" value="ProQ/FinO_sf"/>
</dbReference>
<accession>A0AAN5MHA8</accession>
<proteinExistence type="predicted"/>
<feature type="compositionally biased region" description="Polar residues" evidence="2">
    <location>
        <begin position="135"/>
        <end position="145"/>
    </location>
</feature>
<dbReference type="InterPro" id="IPR016103">
    <property type="entry name" value="ProQ/FinO"/>
</dbReference>
<feature type="region of interest" description="Disordered" evidence="2">
    <location>
        <begin position="104"/>
        <end position="145"/>
    </location>
</feature>
<dbReference type="Pfam" id="PF04352">
    <property type="entry name" value="ProQ"/>
    <property type="match status" value="1"/>
</dbReference>
<keyword evidence="1" id="KW-0694">RNA-binding</keyword>
<dbReference type="Proteomes" id="UP000865968">
    <property type="component" value="Unassembled WGS sequence"/>
</dbReference>